<dbReference type="GO" id="GO:0005886">
    <property type="term" value="C:plasma membrane"/>
    <property type="evidence" value="ECO:0007669"/>
    <property type="project" value="TreeGrafter"/>
</dbReference>
<keyword evidence="3" id="KW-1015">Disulfide bond</keyword>
<sequence length="650" mass="71216">MGPTVTFLISIGLCLDWAVRAQMDTLPRPTLWAIPSPVVPRGANVTLRCQGHLGSDRFQLWKDGELRDERNASWQQAEFVLKNVDDWRDARSYSCRSGQGPWWSELSEALALVVTGAFPKPDISASPGSMISRGTTVTISCKFSSQDYLQGYSFALLEAKSLEPLQRQSPSGIWGEFPFPSVRAEDIGSYSCIYYKKAAPYKGSYPSKTLELTVLGQLPRPTLWAQPGLMVAPGANFTLWCSRPKLSSLGEVTFTLLKAGTQGPLQQQTSADLWTSFLLPYVRPEDTGSYSCSYREMRASARGSEPSEALELVVPGSLPKPSLSAIPGLVVEPGTHVTLQCRQPHQSSLWRATFTLLKLGTPQPLQSQSPAGTSADFPLLSVRAQDAGDYSCVYHRRMAPHQVSEPSEVLVIWVTDALPKPSLSSWPGPEVVSGANVTLLCRGPSWRTRFILHKEGSPDTTQDEAQFFLTHVTSKHSGSYSCGYQPGANGSLWTQPSDPLEIVVREPSNTLVITLSCLVSLLLCLLLLVFFCHRSIPLRALHGDSLRRSFCCSCRPRSVCLPPHPEAPRDETLCKLCDWEEAGERHHGLRYLSSLSRKEVLVLGAGGIMEPLLYLRYGSGEGDANGTIGELILSCCPPGGRARLVLDPNL</sequence>
<keyword evidence="4" id="KW-0325">Glycoprotein</keyword>
<dbReference type="STRING" id="29139.ENSVURP00010010198"/>
<evidence type="ECO:0000256" key="5">
    <source>
        <dbReference type="ARBA" id="ARBA00023319"/>
    </source>
</evidence>
<feature type="domain" description="Ig-like" evidence="8">
    <location>
        <begin position="321"/>
        <end position="404"/>
    </location>
</feature>
<keyword evidence="6" id="KW-0472">Membrane</keyword>
<keyword evidence="5" id="KW-0393">Immunoglobulin domain</keyword>
<proteinExistence type="predicted"/>
<dbReference type="Pfam" id="PF13895">
    <property type="entry name" value="Ig_2"/>
    <property type="match status" value="2"/>
</dbReference>
<dbReference type="GO" id="GO:0002764">
    <property type="term" value="P:immune response-regulating signaling pathway"/>
    <property type="evidence" value="ECO:0007669"/>
    <property type="project" value="TreeGrafter"/>
</dbReference>
<keyword evidence="10" id="KW-1185">Reference proteome</keyword>
<evidence type="ECO:0000256" key="7">
    <source>
        <dbReference type="SAM" id="SignalP"/>
    </source>
</evidence>
<keyword evidence="2" id="KW-0677">Repeat</keyword>
<gene>
    <name evidence="9" type="primary">LOC114042457</name>
</gene>
<dbReference type="Gene3D" id="2.60.40.10">
    <property type="entry name" value="Immunoglobulins"/>
    <property type="match status" value="5"/>
</dbReference>
<dbReference type="InterPro" id="IPR007110">
    <property type="entry name" value="Ig-like_dom"/>
</dbReference>
<reference evidence="9" key="2">
    <citation type="submission" date="2025-08" db="UniProtKB">
        <authorList>
            <consortium name="Ensembl"/>
        </authorList>
    </citation>
    <scope>IDENTIFICATION</scope>
</reference>
<evidence type="ECO:0000259" key="8">
    <source>
        <dbReference type="PROSITE" id="PS50835"/>
    </source>
</evidence>
<evidence type="ECO:0000313" key="10">
    <source>
        <dbReference type="Proteomes" id="UP000314987"/>
    </source>
</evidence>
<dbReference type="InterPro" id="IPR036179">
    <property type="entry name" value="Ig-like_dom_sf"/>
</dbReference>
<dbReference type="InterPro" id="IPR050412">
    <property type="entry name" value="Ig-like_Receptors_ImmuneReg"/>
</dbReference>
<dbReference type="FunFam" id="2.60.40.10:FF:000033">
    <property type="entry name" value="Killer cell immunoglobulin-like receptor"/>
    <property type="match status" value="3"/>
</dbReference>
<dbReference type="GeneTree" id="ENSGT01150000286974"/>
<dbReference type="InterPro" id="IPR013783">
    <property type="entry name" value="Ig-like_fold"/>
</dbReference>
<dbReference type="SMART" id="SM00409">
    <property type="entry name" value="IG"/>
    <property type="match status" value="5"/>
</dbReference>
<feature type="domain" description="Ig-like" evidence="8">
    <location>
        <begin position="219"/>
        <end position="311"/>
    </location>
</feature>
<organism evidence="9 10">
    <name type="scientific">Vombatus ursinus</name>
    <name type="common">Common wombat</name>
    <dbReference type="NCBI Taxonomy" id="29139"/>
    <lineage>
        <taxon>Eukaryota</taxon>
        <taxon>Metazoa</taxon>
        <taxon>Chordata</taxon>
        <taxon>Craniata</taxon>
        <taxon>Vertebrata</taxon>
        <taxon>Euteleostomi</taxon>
        <taxon>Mammalia</taxon>
        <taxon>Metatheria</taxon>
        <taxon>Diprotodontia</taxon>
        <taxon>Vombatidae</taxon>
        <taxon>Vombatus</taxon>
    </lineage>
</organism>
<feature type="transmembrane region" description="Helical" evidence="6">
    <location>
        <begin position="511"/>
        <end position="532"/>
    </location>
</feature>
<evidence type="ECO:0000256" key="1">
    <source>
        <dbReference type="ARBA" id="ARBA00022729"/>
    </source>
</evidence>
<dbReference type="Ensembl" id="ENSVURT00010011555.1">
    <property type="protein sequence ID" value="ENSVURP00010010198.1"/>
    <property type="gene ID" value="ENSVURG00010007879.1"/>
</dbReference>
<reference evidence="10" key="1">
    <citation type="submission" date="2018-12" db="EMBL/GenBank/DDBJ databases">
        <authorList>
            <person name="Yazar S."/>
        </authorList>
    </citation>
    <scope>NUCLEOTIDE SEQUENCE [LARGE SCALE GENOMIC DNA]</scope>
</reference>
<accession>A0A4X2KE78</accession>
<dbReference type="Proteomes" id="UP000314987">
    <property type="component" value="Unassembled WGS sequence"/>
</dbReference>
<keyword evidence="1 7" id="KW-0732">Signal</keyword>
<keyword evidence="6" id="KW-0812">Transmembrane</keyword>
<name>A0A4X2KE78_VOMUR</name>
<evidence type="ECO:0000256" key="4">
    <source>
        <dbReference type="ARBA" id="ARBA00023180"/>
    </source>
</evidence>
<protein>
    <recommendedName>
        <fullName evidence="8">Ig-like domain-containing protein</fullName>
    </recommendedName>
</protein>
<dbReference type="OMA" id="YTCLYES"/>
<feature type="signal peptide" evidence="7">
    <location>
        <begin position="1"/>
        <end position="21"/>
    </location>
</feature>
<evidence type="ECO:0000256" key="2">
    <source>
        <dbReference type="ARBA" id="ARBA00022737"/>
    </source>
</evidence>
<evidence type="ECO:0000256" key="3">
    <source>
        <dbReference type="ARBA" id="ARBA00023157"/>
    </source>
</evidence>
<dbReference type="AlphaFoldDB" id="A0A4X2KE78"/>
<reference evidence="9" key="3">
    <citation type="submission" date="2025-09" db="UniProtKB">
        <authorList>
            <consortium name="Ensembl"/>
        </authorList>
    </citation>
    <scope>IDENTIFICATION</scope>
</reference>
<evidence type="ECO:0000313" key="9">
    <source>
        <dbReference type="Ensembl" id="ENSVURP00010010198.1"/>
    </source>
</evidence>
<dbReference type="PANTHER" id="PTHR11738">
    <property type="entry name" value="MHC CLASS I NK CELL RECEPTOR"/>
    <property type="match status" value="1"/>
</dbReference>
<dbReference type="InterPro" id="IPR003599">
    <property type="entry name" value="Ig_sub"/>
</dbReference>
<dbReference type="FunFam" id="2.60.40.10:FF:000049">
    <property type="entry name" value="Leukocyte immunoglobulin-like receptor subfamily B member 1"/>
    <property type="match status" value="2"/>
</dbReference>
<dbReference type="SUPFAM" id="SSF48726">
    <property type="entry name" value="Immunoglobulin"/>
    <property type="match status" value="5"/>
</dbReference>
<feature type="domain" description="Ig-like" evidence="8">
    <location>
        <begin position="121"/>
        <end position="213"/>
    </location>
</feature>
<evidence type="ECO:0000256" key="6">
    <source>
        <dbReference type="SAM" id="Phobius"/>
    </source>
</evidence>
<dbReference type="PANTHER" id="PTHR11738:SF157">
    <property type="entry name" value="T-CELL-INTERACTING, ACTIVATING RECEPTOR ON MYELOID CELLS PROTEIN 1"/>
    <property type="match status" value="1"/>
</dbReference>
<dbReference type="PROSITE" id="PS50835">
    <property type="entry name" value="IG_LIKE"/>
    <property type="match status" value="3"/>
</dbReference>
<feature type="chain" id="PRO_5021303876" description="Ig-like domain-containing protein" evidence="7">
    <location>
        <begin position="22"/>
        <end position="650"/>
    </location>
</feature>
<keyword evidence="6" id="KW-1133">Transmembrane helix</keyword>